<evidence type="ECO:0000256" key="3">
    <source>
        <dbReference type="SAM" id="SignalP"/>
    </source>
</evidence>
<evidence type="ECO:0000256" key="1">
    <source>
        <dbReference type="SAM" id="Coils"/>
    </source>
</evidence>
<keyword evidence="3" id="KW-0732">Signal</keyword>
<accession>A0A0G4IKU2</accession>
<feature type="transmembrane region" description="Helical" evidence="2">
    <location>
        <begin position="467"/>
        <end position="488"/>
    </location>
</feature>
<keyword evidence="5" id="KW-0496">Mitochondrion</keyword>
<keyword evidence="2" id="KW-0472">Membrane</keyword>
<evidence type="ECO:0000313" key="6">
    <source>
        <dbReference type="Proteomes" id="UP000039324"/>
    </source>
</evidence>
<protein>
    <recommendedName>
        <fullName evidence="8">Band 7 domain-containing protein</fullName>
    </recommendedName>
</protein>
<organism evidence="4 6">
    <name type="scientific">Plasmodiophora brassicae</name>
    <name type="common">Clubroot disease agent</name>
    <dbReference type="NCBI Taxonomy" id="37360"/>
    <lineage>
        <taxon>Eukaryota</taxon>
        <taxon>Sar</taxon>
        <taxon>Rhizaria</taxon>
        <taxon>Endomyxa</taxon>
        <taxon>Phytomyxea</taxon>
        <taxon>Plasmodiophorida</taxon>
        <taxon>Plasmodiophoridae</taxon>
        <taxon>Plasmodiophora</taxon>
    </lineage>
</organism>
<dbReference type="AlphaFoldDB" id="A0A0G4IKU2"/>
<dbReference type="EMBL" id="OVEO01000013">
    <property type="protein sequence ID" value="SPQ99957.1"/>
    <property type="molecule type" value="Genomic_DNA"/>
</dbReference>
<keyword evidence="2" id="KW-1133">Transmembrane helix</keyword>
<keyword evidence="6" id="KW-1185">Reference proteome</keyword>
<sequence>MKYGLLFVWALVLCSCMGLSYKTFQEWSSSCNICQHESMADGKCTVDNYGQSTVTLVQCCYSVVAGRDMGIVVMDPERFMREMSSPDRFKGCDGVRMLRFHIHASTGKGHQIPPVGFFRAEDRDHLKMVEAVEVANTRDDVVENVQSWMGHLSYVETFRVNDLFFQNPGKQRQNRAAIDNANRKTDQVKSLNTEQEPSKEFIAHEPELANLVKSKLAARKKYDAAVWERDGAKASLNDAIIVDLQAEADAANALLRSEAIDKVVQERYPDLFEKYLGIGSVKNRTEADQRAEEDAIRRQKTHYETLMSDDPYQRLNEMYITPVTERDDLQCRLNDLETIITGKVEQATNGTVAQCEADIARKTSDLERKTKELNTANRNRAWDGALGTLGAVGAGGFAFHAAPKEVITIPTSSTGLQQKWVGMGLLAGAATGQTGMSLMRHIKAKGTKQDVSPPQARPYEPPMSKTLLLIIAAAVGLVILAVAIAAVVMNCRARPRKKVDVTIPANPVKTNFE</sequence>
<proteinExistence type="predicted"/>
<reference evidence="4 6" key="1">
    <citation type="submission" date="2015-02" db="EMBL/GenBank/DDBJ databases">
        <authorList>
            <person name="Chooi Y.-H."/>
        </authorList>
    </citation>
    <scope>NUCLEOTIDE SEQUENCE [LARGE SCALE GENOMIC DNA]</scope>
    <source>
        <strain evidence="4">E3</strain>
    </source>
</reference>
<gene>
    <name evidence="4" type="ORF">PBRA_004420</name>
    <name evidence="5" type="ORF">PLBR_LOCUS7172</name>
</gene>
<geneLocation type="mitochondrion" evidence="5"/>
<evidence type="ECO:0000256" key="2">
    <source>
        <dbReference type="SAM" id="Phobius"/>
    </source>
</evidence>
<feature type="chain" id="PRO_5035990673" description="Band 7 domain-containing protein" evidence="3">
    <location>
        <begin position="21"/>
        <end position="513"/>
    </location>
</feature>
<keyword evidence="2" id="KW-0812">Transmembrane</keyword>
<dbReference type="Proteomes" id="UP000290189">
    <property type="component" value="Unassembled WGS sequence"/>
</dbReference>
<evidence type="ECO:0000313" key="5">
    <source>
        <dbReference type="EMBL" id="SPQ99957.1"/>
    </source>
</evidence>
<feature type="coiled-coil region" evidence="1">
    <location>
        <begin position="352"/>
        <end position="379"/>
    </location>
</feature>
<name>A0A0G4IKU2_PLABS</name>
<dbReference type="EMBL" id="CDSF01000035">
    <property type="protein sequence ID" value="CEO95707.1"/>
    <property type="molecule type" value="Genomic_DNA"/>
</dbReference>
<evidence type="ECO:0000313" key="4">
    <source>
        <dbReference type="EMBL" id="CEO95707.1"/>
    </source>
</evidence>
<dbReference type="Proteomes" id="UP000039324">
    <property type="component" value="Unassembled WGS sequence"/>
</dbReference>
<evidence type="ECO:0000313" key="7">
    <source>
        <dbReference type="Proteomes" id="UP000290189"/>
    </source>
</evidence>
<evidence type="ECO:0008006" key="8">
    <source>
        <dbReference type="Google" id="ProtNLM"/>
    </source>
</evidence>
<dbReference type="PROSITE" id="PS51257">
    <property type="entry name" value="PROKAR_LIPOPROTEIN"/>
    <property type="match status" value="1"/>
</dbReference>
<feature type="signal peptide" evidence="3">
    <location>
        <begin position="1"/>
        <end position="20"/>
    </location>
</feature>
<keyword evidence="1" id="KW-0175">Coiled coil</keyword>
<reference evidence="5 7" key="2">
    <citation type="submission" date="2018-03" db="EMBL/GenBank/DDBJ databases">
        <authorList>
            <person name="Fogelqvist J."/>
        </authorList>
    </citation>
    <scope>NUCLEOTIDE SEQUENCE [LARGE SCALE GENOMIC DNA]</scope>
</reference>